<name>A0ABN4X511_9RHOB</name>
<dbReference type="SUPFAM" id="SSF53474">
    <property type="entry name" value="alpha/beta-Hydrolases"/>
    <property type="match status" value="1"/>
</dbReference>
<reference evidence="1 2" key="1">
    <citation type="submission" date="2017-01" db="EMBL/GenBank/DDBJ databases">
        <title>The complete genome sequence of a sulfur-oxidizing marine bacterium Thioclava sp. 25B10_4T.</title>
        <authorList>
            <person name="Liu Y."/>
            <person name="Lai Q."/>
            <person name="Shao Z."/>
        </authorList>
    </citation>
    <scope>NUCLEOTIDE SEQUENCE [LARGE SCALE GENOMIC DNA]</scope>
    <source>
        <strain evidence="1 2">25B10_4</strain>
    </source>
</reference>
<gene>
    <name evidence="1" type="ORF">BMG03_07075</name>
</gene>
<evidence type="ECO:0000313" key="2">
    <source>
        <dbReference type="Proteomes" id="UP000185622"/>
    </source>
</evidence>
<sequence>MTDPGFERIYARAPFTVDLLDGGGDDLVISFASIGHDPSRPPAPEFVATATGRGTPGFPRRALFISDDSRSWTNDPGFAPALRAALTEVRRRRPVTRIAAIGLSMGAVSALVAAEVIPVDVVLALSPQFSVKPGVVPGEARWSEWTRQIATFARETTPLPPATCWAILCHGAQDDLAQAMPFPHPSNVDHLIFPDLGHSDLAPHLKARGGLSGLMESALAGDRRRLLRIASAAGAVRREKFSP</sequence>
<proteinExistence type="predicted"/>
<dbReference type="EMBL" id="CP019437">
    <property type="protein sequence ID" value="AQS47586.1"/>
    <property type="molecule type" value="Genomic_DNA"/>
</dbReference>
<protein>
    <recommendedName>
        <fullName evidence="3">Alpha/beta hydrolase</fullName>
    </recommendedName>
</protein>
<accession>A0ABN4X511</accession>
<evidence type="ECO:0000313" key="1">
    <source>
        <dbReference type="EMBL" id="AQS47586.1"/>
    </source>
</evidence>
<dbReference type="Proteomes" id="UP000185622">
    <property type="component" value="Chromosome"/>
</dbReference>
<organism evidence="1 2">
    <name type="scientific">Thioclava nitratireducens</name>
    <dbReference type="NCBI Taxonomy" id="1915078"/>
    <lineage>
        <taxon>Bacteria</taxon>
        <taxon>Pseudomonadati</taxon>
        <taxon>Pseudomonadota</taxon>
        <taxon>Alphaproteobacteria</taxon>
        <taxon>Rhodobacterales</taxon>
        <taxon>Paracoccaceae</taxon>
        <taxon>Thioclava</taxon>
    </lineage>
</organism>
<keyword evidence="2" id="KW-1185">Reference proteome</keyword>
<dbReference type="InterPro" id="IPR029058">
    <property type="entry name" value="AB_hydrolase_fold"/>
</dbReference>
<dbReference type="RefSeq" id="WP_075776117.1">
    <property type="nucleotide sequence ID" value="NZ_CP019437.1"/>
</dbReference>
<evidence type="ECO:0008006" key="3">
    <source>
        <dbReference type="Google" id="ProtNLM"/>
    </source>
</evidence>
<dbReference type="Gene3D" id="3.40.50.1820">
    <property type="entry name" value="alpha/beta hydrolase"/>
    <property type="match status" value="1"/>
</dbReference>